<comment type="caution">
    <text evidence="2">The sequence shown here is derived from an EMBL/GenBank/DDBJ whole genome shotgun (WGS) entry which is preliminary data.</text>
</comment>
<reference evidence="2 3" key="1">
    <citation type="submission" date="2014-08" db="EMBL/GenBank/DDBJ databases">
        <authorList>
            <person name="den Bakker H.C."/>
        </authorList>
    </citation>
    <scope>NUCLEOTIDE SEQUENCE [LARGE SCALE GENOMIC DNA]</scope>
    <source>
        <strain evidence="2 3">DSM 18334</strain>
    </source>
</reference>
<evidence type="ECO:0000313" key="3">
    <source>
        <dbReference type="Proteomes" id="UP000029734"/>
    </source>
</evidence>
<keyword evidence="1" id="KW-0732">Signal</keyword>
<evidence type="ECO:0000256" key="1">
    <source>
        <dbReference type="SAM" id="SignalP"/>
    </source>
</evidence>
<gene>
    <name evidence="2" type="ORF">PWYN_00840</name>
</gene>
<evidence type="ECO:0008006" key="4">
    <source>
        <dbReference type="Google" id="ProtNLM"/>
    </source>
</evidence>
<dbReference type="RefSeq" id="WP_036647379.1">
    <property type="nucleotide sequence ID" value="NZ_JQCR01000001.1"/>
</dbReference>
<accession>A0A098MFE4</accession>
<name>A0A098MFE4_9BACL</name>
<dbReference type="EMBL" id="JQCR01000001">
    <property type="protein sequence ID" value="KGE20758.1"/>
    <property type="molecule type" value="Genomic_DNA"/>
</dbReference>
<proteinExistence type="predicted"/>
<organism evidence="2 3">
    <name type="scientific">Paenibacillus wynnii</name>
    <dbReference type="NCBI Taxonomy" id="268407"/>
    <lineage>
        <taxon>Bacteria</taxon>
        <taxon>Bacillati</taxon>
        <taxon>Bacillota</taxon>
        <taxon>Bacilli</taxon>
        <taxon>Bacillales</taxon>
        <taxon>Paenibacillaceae</taxon>
        <taxon>Paenibacillus</taxon>
    </lineage>
</organism>
<keyword evidence="3" id="KW-1185">Reference proteome</keyword>
<reference evidence="2 3" key="2">
    <citation type="submission" date="2014-10" db="EMBL/GenBank/DDBJ databases">
        <title>Comparative genomics of the Paenibacillus odorifer group.</title>
        <authorList>
            <person name="Tsai Y.-C."/>
            <person name="Martin N."/>
            <person name="Korlach J."/>
            <person name="Wiedmann M."/>
        </authorList>
    </citation>
    <scope>NUCLEOTIDE SEQUENCE [LARGE SCALE GENOMIC DNA]</scope>
    <source>
        <strain evidence="2 3">DSM 18334</strain>
    </source>
</reference>
<dbReference type="eggNOG" id="ENOG50307AH">
    <property type="taxonomic scope" value="Bacteria"/>
</dbReference>
<sequence>MKKLFLFVIALNFFLLSSCSPVQKYTSVIEAIESQEINLTEVESPKNAEMDDIKPLSYTLDNNDILRVYDFGTEETRELGYKHFYERQQSLSSHAPIIFQPGNFLVLYYSNASPTTQTPKLSETKYGAQIKKGLTSLK</sequence>
<evidence type="ECO:0000313" key="2">
    <source>
        <dbReference type="EMBL" id="KGE20758.1"/>
    </source>
</evidence>
<protein>
    <recommendedName>
        <fullName evidence="4">Lipoprotein</fullName>
    </recommendedName>
</protein>
<dbReference type="OrthoDB" id="2622354at2"/>
<dbReference type="Proteomes" id="UP000029734">
    <property type="component" value="Unassembled WGS sequence"/>
</dbReference>
<feature type="signal peptide" evidence="1">
    <location>
        <begin position="1"/>
        <end position="24"/>
    </location>
</feature>
<feature type="chain" id="PRO_5001945626" description="Lipoprotein" evidence="1">
    <location>
        <begin position="25"/>
        <end position="138"/>
    </location>
</feature>
<dbReference type="AlphaFoldDB" id="A0A098MFE4"/>
<dbReference type="PROSITE" id="PS51257">
    <property type="entry name" value="PROKAR_LIPOPROTEIN"/>
    <property type="match status" value="1"/>
</dbReference>